<feature type="transmembrane region" description="Helical" evidence="5">
    <location>
        <begin position="9"/>
        <end position="27"/>
    </location>
</feature>
<evidence type="ECO:0000256" key="1">
    <source>
        <dbReference type="ARBA" id="ARBA00004141"/>
    </source>
</evidence>
<accession>A3V9H2</accession>
<gene>
    <name evidence="6" type="ORF">RB2654_18308</name>
</gene>
<feature type="transmembrane region" description="Helical" evidence="5">
    <location>
        <begin position="71"/>
        <end position="90"/>
    </location>
</feature>
<dbReference type="AlphaFoldDB" id="A3V9H2"/>
<evidence type="ECO:0000256" key="5">
    <source>
        <dbReference type="SAM" id="Phobius"/>
    </source>
</evidence>
<evidence type="ECO:0000313" key="7">
    <source>
        <dbReference type="Proteomes" id="UP000002931"/>
    </source>
</evidence>
<sequence length="130" mass="14192">MSQKTMTRLGWVLSGLYILFILGASVYPKLSGMPIADETMVSLGWEHSPVLMIGILELICVLLYAVPATAVLGAVLSMAILGGAMTMQVFADMPLLSNKLFSIYLGLFMWGGLWLRSPRLRGLFPLARSL</sequence>
<comment type="subcellular location">
    <subcellularLocation>
        <location evidence="1">Membrane</location>
        <topology evidence="1">Multi-pass membrane protein</topology>
    </subcellularLocation>
</comment>
<keyword evidence="2 5" id="KW-0812">Transmembrane</keyword>
<dbReference type="STRING" id="314271.RB2654_18308"/>
<protein>
    <recommendedName>
        <fullName evidence="8">Polyhydroxyalkanoate depolymerase</fullName>
    </recommendedName>
</protein>
<dbReference type="RefSeq" id="WP_008334265.1">
    <property type="nucleotide sequence ID" value="NZ_CH902578.1"/>
</dbReference>
<organism evidence="6 7">
    <name type="scientific">Maritimibacter alkaliphilus HTCC2654</name>
    <dbReference type="NCBI Taxonomy" id="314271"/>
    <lineage>
        <taxon>Bacteria</taxon>
        <taxon>Pseudomonadati</taxon>
        <taxon>Pseudomonadota</taxon>
        <taxon>Alphaproteobacteria</taxon>
        <taxon>Rhodobacterales</taxon>
        <taxon>Roseobacteraceae</taxon>
        <taxon>Maritimibacter</taxon>
    </lineage>
</organism>
<feature type="transmembrane region" description="Helical" evidence="5">
    <location>
        <begin position="47"/>
        <end position="66"/>
    </location>
</feature>
<dbReference type="GO" id="GO:0016020">
    <property type="term" value="C:membrane"/>
    <property type="evidence" value="ECO:0007669"/>
    <property type="project" value="UniProtKB-SubCell"/>
</dbReference>
<dbReference type="OrthoDB" id="9811373at2"/>
<evidence type="ECO:0000313" key="6">
    <source>
        <dbReference type="EMBL" id="EAQ14563.1"/>
    </source>
</evidence>
<dbReference type="HOGENOM" id="CLU_120475_0_0_5"/>
<evidence type="ECO:0000256" key="2">
    <source>
        <dbReference type="ARBA" id="ARBA00022692"/>
    </source>
</evidence>
<keyword evidence="4 5" id="KW-0472">Membrane</keyword>
<keyword evidence="7" id="KW-1185">Reference proteome</keyword>
<dbReference type="EMBL" id="AAMT01000001">
    <property type="protein sequence ID" value="EAQ14563.1"/>
    <property type="molecule type" value="Genomic_DNA"/>
</dbReference>
<reference evidence="6 7" key="1">
    <citation type="journal article" date="2010" name="J. Bacteriol.">
        <title>Genome sequences of Pelagibaca bermudensis HTCC2601T and Maritimibacter alkaliphilus HTCC2654T, the type strains of two marine Roseobacter genera.</title>
        <authorList>
            <person name="Thrash J.C."/>
            <person name="Cho J.C."/>
            <person name="Ferriera S."/>
            <person name="Johnson J."/>
            <person name="Vergin K.L."/>
            <person name="Giovannoni S.J."/>
        </authorList>
    </citation>
    <scope>NUCLEOTIDE SEQUENCE [LARGE SCALE GENOMIC DNA]</scope>
    <source>
        <strain evidence="6 7">HTCC2654</strain>
    </source>
</reference>
<keyword evidence="3 5" id="KW-1133">Transmembrane helix</keyword>
<dbReference type="eggNOG" id="COG3795">
    <property type="taxonomic scope" value="Bacteria"/>
</dbReference>
<evidence type="ECO:0000256" key="4">
    <source>
        <dbReference type="ARBA" id="ARBA00023136"/>
    </source>
</evidence>
<proteinExistence type="predicted"/>
<evidence type="ECO:0000256" key="3">
    <source>
        <dbReference type="ARBA" id="ARBA00022989"/>
    </source>
</evidence>
<dbReference type="InterPro" id="IPR032808">
    <property type="entry name" value="DoxX"/>
</dbReference>
<dbReference type="Pfam" id="PF13564">
    <property type="entry name" value="DoxX_2"/>
    <property type="match status" value="1"/>
</dbReference>
<dbReference type="Proteomes" id="UP000002931">
    <property type="component" value="Unassembled WGS sequence"/>
</dbReference>
<name>A3V9H2_9RHOB</name>
<feature type="transmembrane region" description="Helical" evidence="5">
    <location>
        <begin position="96"/>
        <end position="115"/>
    </location>
</feature>
<evidence type="ECO:0008006" key="8">
    <source>
        <dbReference type="Google" id="ProtNLM"/>
    </source>
</evidence>
<comment type="caution">
    <text evidence="6">The sequence shown here is derived from an EMBL/GenBank/DDBJ whole genome shotgun (WGS) entry which is preliminary data.</text>
</comment>